<dbReference type="EMBL" id="AJWZ01009058">
    <property type="protein sequence ID" value="EKC52388.1"/>
    <property type="molecule type" value="Genomic_DNA"/>
</dbReference>
<dbReference type="GO" id="GO:0000150">
    <property type="term" value="F:DNA strand exchange activity"/>
    <property type="evidence" value="ECO:0007669"/>
    <property type="project" value="InterPro"/>
</dbReference>
<evidence type="ECO:0000259" key="3">
    <source>
        <dbReference type="Pfam" id="PF07508"/>
    </source>
</evidence>
<name>K1S4B8_9ZZZZ</name>
<keyword evidence="1" id="KW-0238">DNA-binding</keyword>
<sequence>MLENPVYTGTMVYNRIAYDETYRKIGQNPREDWRMVPDSHPAIISWELFDEVSALREAEQAVRDERKKWCRQRRENNPNIFKGRIFCKECGEKLVCHWQSDGLLYFYCKFCHVSVSEKDLWNGIHKELRQRMEEHKNLKKLIQKNSGKSSLEA</sequence>
<dbReference type="Pfam" id="PF07508">
    <property type="entry name" value="Recombinase"/>
    <property type="match status" value="1"/>
</dbReference>
<reference evidence="4" key="1">
    <citation type="journal article" date="2013" name="Environ. Microbiol.">
        <title>Microbiota from the distal guts of lean and obese adolescents exhibit partial functional redundancy besides clear differences in community structure.</title>
        <authorList>
            <person name="Ferrer M."/>
            <person name="Ruiz A."/>
            <person name="Lanza F."/>
            <person name="Haange S.B."/>
            <person name="Oberbach A."/>
            <person name="Till H."/>
            <person name="Bargiela R."/>
            <person name="Campoy C."/>
            <person name="Segura M.T."/>
            <person name="Richter M."/>
            <person name="von Bergen M."/>
            <person name="Seifert J."/>
            <person name="Suarez A."/>
        </authorList>
    </citation>
    <scope>NUCLEOTIDE SEQUENCE</scope>
</reference>
<accession>K1S4B8</accession>
<keyword evidence="2" id="KW-0233">DNA recombination</keyword>
<organism evidence="4">
    <name type="scientific">human gut metagenome</name>
    <dbReference type="NCBI Taxonomy" id="408170"/>
    <lineage>
        <taxon>unclassified sequences</taxon>
        <taxon>metagenomes</taxon>
        <taxon>organismal metagenomes</taxon>
    </lineage>
</organism>
<proteinExistence type="predicted"/>
<evidence type="ECO:0000256" key="1">
    <source>
        <dbReference type="ARBA" id="ARBA00023125"/>
    </source>
</evidence>
<dbReference type="AlphaFoldDB" id="K1S4B8"/>
<dbReference type="InterPro" id="IPR011109">
    <property type="entry name" value="DNA_bind_recombinase_dom"/>
</dbReference>
<dbReference type="Gene3D" id="3.90.1750.20">
    <property type="entry name" value="Putative Large Serine Recombinase, Chain B, Domain 2"/>
    <property type="match status" value="1"/>
</dbReference>
<dbReference type="PANTHER" id="PTHR30461:SF2">
    <property type="entry name" value="SERINE RECOMBINASE PINE-RELATED"/>
    <property type="match status" value="1"/>
</dbReference>
<dbReference type="GO" id="GO:0003677">
    <property type="term" value="F:DNA binding"/>
    <property type="evidence" value="ECO:0007669"/>
    <property type="project" value="UniProtKB-KW"/>
</dbReference>
<gene>
    <name evidence="4" type="ORF">OBE_13116</name>
</gene>
<protein>
    <submittedName>
        <fullName evidence="4">Site-specific recombinase</fullName>
    </submittedName>
</protein>
<dbReference type="PANTHER" id="PTHR30461">
    <property type="entry name" value="DNA-INVERTASE FROM LAMBDOID PROPHAGE"/>
    <property type="match status" value="1"/>
</dbReference>
<dbReference type="InterPro" id="IPR050639">
    <property type="entry name" value="SSR_resolvase"/>
</dbReference>
<evidence type="ECO:0000256" key="2">
    <source>
        <dbReference type="ARBA" id="ARBA00023172"/>
    </source>
</evidence>
<feature type="domain" description="Recombinase" evidence="3">
    <location>
        <begin position="1"/>
        <end position="57"/>
    </location>
</feature>
<comment type="caution">
    <text evidence="4">The sequence shown here is derived from an EMBL/GenBank/DDBJ whole genome shotgun (WGS) entry which is preliminary data.</text>
</comment>
<feature type="non-terminal residue" evidence="4">
    <location>
        <position position="153"/>
    </location>
</feature>
<dbReference type="InterPro" id="IPR038109">
    <property type="entry name" value="DNA_bind_recomb_sf"/>
</dbReference>
<evidence type="ECO:0000313" key="4">
    <source>
        <dbReference type="EMBL" id="EKC52388.1"/>
    </source>
</evidence>